<evidence type="ECO:0008006" key="3">
    <source>
        <dbReference type="Google" id="ProtNLM"/>
    </source>
</evidence>
<protein>
    <recommendedName>
        <fullName evidence="3">Lipoprotein LpqN</fullName>
    </recommendedName>
</protein>
<name>A0A1H1WWH2_9ACTN</name>
<reference evidence="1 2" key="1">
    <citation type="submission" date="2016-10" db="EMBL/GenBank/DDBJ databases">
        <authorList>
            <person name="de Groot N.N."/>
        </authorList>
    </citation>
    <scope>NUCLEOTIDE SEQUENCE [LARGE SCALE GENOMIC DNA]</scope>
    <source>
        <strain evidence="1 2">DSM 43941</strain>
    </source>
</reference>
<dbReference type="InterPro" id="IPR044058">
    <property type="entry name" value="Lipoprotein_23"/>
</dbReference>
<keyword evidence="2" id="KW-1185">Reference proteome</keyword>
<gene>
    <name evidence="1" type="ORF">SAMN04489716_2232</name>
</gene>
<dbReference type="Proteomes" id="UP000198688">
    <property type="component" value="Chromosome I"/>
</dbReference>
<evidence type="ECO:0000313" key="2">
    <source>
        <dbReference type="Proteomes" id="UP000198688"/>
    </source>
</evidence>
<organism evidence="1 2">
    <name type="scientific">Actinoplanes derwentensis</name>
    <dbReference type="NCBI Taxonomy" id="113562"/>
    <lineage>
        <taxon>Bacteria</taxon>
        <taxon>Bacillati</taxon>
        <taxon>Actinomycetota</taxon>
        <taxon>Actinomycetes</taxon>
        <taxon>Micromonosporales</taxon>
        <taxon>Micromonosporaceae</taxon>
        <taxon>Actinoplanes</taxon>
    </lineage>
</organism>
<proteinExistence type="predicted"/>
<dbReference type="AlphaFoldDB" id="A0A1H1WWH2"/>
<accession>A0A1H1WWH2</accession>
<evidence type="ECO:0000313" key="1">
    <source>
        <dbReference type="EMBL" id="SDT00519.1"/>
    </source>
</evidence>
<sequence length="190" mass="20019">MGGCSESAPVSSPPSAAPAVTNREAVRIGAVGSACEMPLSFEVATDWKPVAVDLEAFGELAALGRVGDFSVVCEIDAKPAGHIGFLRVYQADDLSGQPREQLAAFLKAGTRGQEISGTTYQDVQFGTVQGAEMTWQSYDKGLDHHGKYSAFALNTRAGAVIVQLSPFGAEEHPAMLPAFELARKTLSTDT</sequence>
<dbReference type="STRING" id="113562.SAMN04489716_2232"/>
<dbReference type="Pfam" id="PF18966">
    <property type="entry name" value="Lipoprotein_23"/>
    <property type="match status" value="1"/>
</dbReference>
<dbReference type="EMBL" id="LT629758">
    <property type="protein sequence ID" value="SDT00519.1"/>
    <property type="molecule type" value="Genomic_DNA"/>
</dbReference>